<keyword evidence="1" id="KW-0812">Transmembrane</keyword>
<name>A0A428UEH8_9HYPO</name>
<comment type="caution">
    <text evidence="2">The sequence shown here is derived from an EMBL/GenBank/DDBJ whole genome shotgun (WGS) entry which is preliminary data.</text>
</comment>
<dbReference type="Proteomes" id="UP000288429">
    <property type="component" value="Unassembled WGS sequence"/>
</dbReference>
<keyword evidence="1" id="KW-0472">Membrane</keyword>
<feature type="transmembrane region" description="Helical" evidence="1">
    <location>
        <begin position="6"/>
        <end position="25"/>
    </location>
</feature>
<dbReference type="AlphaFoldDB" id="A0A428UEH8"/>
<sequence length="99" mass="11066">MLGPSIRAFTMMLFLVSTNMLYLVFRIGGEASLFIYAANMFWMLVVTCSIGLLGWLRATSRTYDMSTHLLATIVMGGSWCILGLNSAGMYTAAHTYRRH</sequence>
<organism evidence="2 3">
    <name type="scientific">Fusarium ambrosium</name>
    <dbReference type="NCBI Taxonomy" id="131363"/>
    <lineage>
        <taxon>Eukaryota</taxon>
        <taxon>Fungi</taxon>
        <taxon>Dikarya</taxon>
        <taxon>Ascomycota</taxon>
        <taxon>Pezizomycotina</taxon>
        <taxon>Sordariomycetes</taxon>
        <taxon>Hypocreomycetidae</taxon>
        <taxon>Hypocreales</taxon>
        <taxon>Nectriaceae</taxon>
        <taxon>Fusarium</taxon>
        <taxon>Fusarium solani species complex</taxon>
    </lineage>
</organism>
<proteinExistence type="predicted"/>
<gene>
    <name evidence="2" type="ORF">CDV31_006183</name>
</gene>
<protein>
    <submittedName>
        <fullName evidence="2">Uncharacterized protein</fullName>
    </submittedName>
</protein>
<evidence type="ECO:0000313" key="3">
    <source>
        <dbReference type="Proteomes" id="UP000288429"/>
    </source>
</evidence>
<feature type="transmembrane region" description="Helical" evidence="1">
    <location>
        <begin position="32"/>
        <end position="56"/>
    </location>
</feature>
<evidence type="ECO:0000256" key="1">
    <source>
        <dbReference type="SAM" id="Phobius"/>
    </source>
</evidence>
<keyword evidence="1" id="KW-1133">Transmembrane helix</keyword>
<reference evidence="2 3" key="1">
    <citation type="submission" date="2017-06" db="EMBL/GenBank/DDBJ databases">
        <title>Cmopartive genomic analysis of Ambrosia Fusariam Clade fungi.</title>
        <authorList>
            <person name="Stajich J.E."/>
            <person name="Carrillo J."/>
            <person name="Kijimoto T."/>
            <person name="Eskalen A."/>
            <person name="O'Donnell K."/>
            <person name="Kasson M."/>
        </authorList>
    </citation>
    <scope>NUCLEOTIDE SEQUENCE [LARGE SCALE GENOMIC DNA]</scope>
    <source>
        <strain evidence="2 3">NRRL 20438</strain>
    </source>
</reference>
<feature type="transmembrane region" description="Helical" evidence="1">
    <location>
        <begin position="68"/>
        <end position="93"/>
    </location>
</feature>
<evidence type="ECO:0000313" key="2">
    <source>
        <dbReference type="EMBL" id="RSM12716.1"/>
    </source>
</evidence>
<accession>A0A428UEH8</accession>
<dbReference type="EMBL" id="NIZV01000068">
    <property type="protein sequence ID" value="RSM12716.1"/>
    <property type="molecule type" value="Genomic_DNA"/>
</dbReference>
<keyword evidence="3" id="KW-1185">Reference proteome</keyword>